<reference evidence="4" key="1">
    <citation type="submission" date="2022-03" db="EMBL/GenBank/DDBJ databases">
        <authorList>
            <person name="Martin C."/>
        </authorList>
    </citation>
    <scope>NUCLEOTIDE SEQUENCE</scope>
</reference>
<feature type="domain" description="Alpha-2-macroglobulin bait region" evidence="3">
    <location>
        <begin position="223"/>
        <end position="356"/>
    </location>
</feature>
<comment type="caution">
    <text evidence="4">The sequence shown here is derived from an EMBL/GenBank/DDBJ whole genome shotgun (WGS) entry which is preliminary data.</text>
</comment>
<dbReference type="SMART" id="SM01359">
    <property type="entry name" value="A2M_N_2"/>
    <property type="match status" value="1"/>
</dbReference>
<evidence type="ECO:0000256" key="2">
    <source>
        <dbReference type="ARBA" id="ARBA00022966"/>
    </source>
</evidence>
<dbReference type="InterPro" id="IPR041555">
    <property type="entry name" value="MG3"/>
</dbReference>
<dbReference type="Proteomes" id="UP000749559">
    <property type="component" value="Unassembled WGS sequence"/>
</dbReference>
<dbReference type="OrthoDB" id="9998011at2759"/>
<keyword evidence="5" id="KW-1185">Reference proteome</keyword>
<dbReference type="AlphaFoldDB" id="A0A8S4NCP1"/>
<evidence type="ECO:0000313" key="4">
    <source>
        <dbReference type="EMBL" id="CAH1779312.1"/>
    </source>
</evidence>
<dbReference type="InterPro" id="IPR011625">
    <property type="entry name" value="A2M_N_BRD"/>
</dbReference>
<name>A0A8S4NCP1_OWEFU</name>
<sequence>YDGDNDDKDISGKIEALYTYGKNVKGKVTLQCSLRNIRGMVNKTYQIDGRVAFSIPISELLAVTGRTVIHYYDIICIAEVKEDLTNIVLSSEELKIPIHQYDFKLEFMDASADNLRAGLSYTAYVKASRPDGSPLGVGHNERISFYATTNHNRFFGRYVKPTPTTVESEYRIPDDGVVVITITNIDMDIDTLDLRAVLVSNTRISAYKTVDKFHTETNNGIQISLVTDLEEVKAGMNAEFKVRSTKAITGFKYIVIARGNIIEVDEVSMSGKVATFSIEVTCLMAPTARIIVFYIDKSEVIADSLEVKVNCACKNDVTVRFNKPQTKPGEEVTVDVTATSGSFVGILAVDQSVLLLKTGNDITQADVLSELGSYDTSEDNT</sequence>
<gene>
    <name evidence="4" type="ORF">OFUS_LOCUS6133</name>
</gene>
<dbReference type="Pfam" id="PF17791">
    <property type="entry name" value="MG3"/>
    <property type="match status" value="1"/>
</dbReference>
<dbReference type="Gene3D" id="2.60.40.1930">
    <property type="match status" value="1"/>
</dbReference>
<keyword evidence="1" id="KW-0732">Signal</keyword>
<proteinExistence type="predicted"/>
<keyword evidence="2" id="KW-0882">Thioester bond</keyword>
<protein>
    <recommendedName>
        <fullName evidence="3">Alpha-2-macroglobulin bait region domain-containing protein</fullName>
    </recommendedName>
</protein>
<evidence type="ECO:0000256" key="1">
    <source>
        <dbReference type="ARBA" id="ARBA00022729"/>
    </source>
</evidence>
<evidence type="ECO:0000313" key="5">
    <source>
        <dbReference type="Proteomes" id="UP000749559"/>
    </source>
</evidence>
<accession>A0A8S4NCP1</accession>
<dbReference type="Pfam" id="PF07703">
    <property type="entry name" value="A2M_BRD"/>
    <property type="match status" value="1"/>
</dbReference>
<dbReference type="PANTHER" id="PTHR11412:SF136">
    <property type="entry name" value="CD109 ANTIGEN"/>
    <property type="match status" value="1"/>
</dbReference>
<feature type="non-terminal residue" evidence="4">
    <location>
        <position position="1"/>
    </location>
</feature>
<dbReference type="Gene3D" id="6.20.50.160">
    <property type="match status" value="1"/>
</dbReference>
<dbReference type="Gene3D" id="2.60.40.1940">
    <property type="match status" value="1"/>
</dbReference>
<dbReference type="EMBL" id="CAIIXF020000003">
    <property type="protein sequence ID" value="CAH1779312.1"/>
    <property type="molecule type" value="Genomic_DNA"/>
</dbReference>
<organism evidence="4 5">
    <name type="scientific">Owenia fusiformis</name>
    <name type="common">Polychaete worm</name>
    <dbReference type="NCBI Taxonomy" id="6347"/>
    <lineage>
        <taxon>Eukaryota</taxon>
        <taxon>Metazoa</taxon>
        <taxon>Spiralia</taxon>
        <taxon>Lophotrochozoa</taxon>
        <taxon>Annelida</taxon>
        <taxon>Polychaeta</taxon>
        <taxon>Sedentaria</taxon>
        <taxon>Canalipalpata</taxon>
        <taxon>Sabellida</taxon>
        <taxon>Oweniida</taxon>
        <taxon>Oweniidae</taxon>
        <taxon>Owenia</taxon>
    </lineage>
</organism>
<feature type="non-terminal residue" evidence="4">
    <location>
        <position position="381"/>
    </location>
</feature>
<dbReference type="InterPro" id="IPR050473">
    <property type="entry name" value="A2M/Complement_sys"/>
</dbReference>
<evidence type="ECO:0000259" key="3">
    <source>
        <dbReference type="SMART" id="SM01359"/>
    </source>
</evidence>
<dbReference type="PANTHER" id="PTHR11412">
    <property type="entry name" value="MACROGLOBULIN / COMPLEMENT"/>
    <property type="match status" value="1"/>
</dbReference>